<evidence type="ECO:0000256" key="5">
    <source>
        <dbReference type="ARBA" id="ARBA00023133"/>
    </source>
</evidence>
<evidence type="ECO:0000256" key="4">
    <source>
        <dbReference type="ARBA" id="ARBA00023004"/>
    </source>
</evidence>
<evidence type="ECO:0000256" key="10">
    <source>
        <dbReference type="RuleBase" id="RU000607"/>
    </source>
</evidence>
<dbReference type="RefSeq" id="WP_094488594.1">
    <property type="nucleotide sequence ID" value="NZ_JAGIBT010000001.1"/>
</dbReference>
<comment type="caution">
    <text evidence="11">The sequence shown here is derived from an EMBL/GenBank/DDBJ whole genome shotgun (WGS) entry which is preliminary data.</text>
</comment>
<dbReference type="GO" id="GO:0046872">
    <property type="term" value="F:metal ion binding"/>
    <property type="evidence" value="ECO:0007669"/>
    <property type="project" value="UniProtKB-KW"/>
</dbReference>
<dbReference type="InterPro" id="IPR033659">
    <property type="entry name" value="Ferrochelatase_N"/>
</dbReference>
<dbReference type="InterPro" id="IPR019772">
    <property type="entry name" value="Ferrochelatase_AS"/>
</dbReference>
<comment type="subcellular location">
    <subcellularLocation>
        <location evidence="9 10">Cytoplasm</location>
    </subcellularLocation>
</comment>
<accession>A0AB35BXD1</accession>
<feature type="binding site" evidence="9">
    <location>
        <position position="194"/>
    </location>
    <ligand>
        <name>Fe(2+)</name>
        <dbReference type="ChEBI" id="CHEBI:29033"/>
    </ligand>
</feature>
<evidence type="ECO:0000256" key="7">
    <source>
        <dbReference type="ARBA" id="ARBA00023244"/>
    </source>
</evidence>
<dbReference type="GO" id="GO:0004325">
    <property type="term" value="F:ferrochelatase activity"/>
    <property type="evidence" value="ECO:0007669"/>
    <property type="project" value="UniProtKB-UniRule"/>
</dbReference>
<comment type="pathway">
    <text evidence="9 10">Porphyrin-containing compound metabolism; protoheme biosynthesis; protoheme from protoporphyrin-IX: step 1/1.</text>
</comment>
<dbReference type="GO" id="GO:0005737">
    <property type="term" value="C:cytoplasm"/>
    <property type="evidence" value="ECO:0007669"/>
    <property type="project" value="UniProtKB-SubCell"/>
</dbReference>
<evidence type="ECO:0000313" key="11">
    <source>
        <dbReference type="EMBL" id="MBS7823912.1"/>
    </source>
</evidence>
<evidence type="ECO:0000256" key="6">
    <source>
        <dbReference type="ARBA" id="ARBA00023239"/>
    </source>
</evidence>
<dbReference type="InterPro" id="IPR001015">
    <property type="entry name" value="Ferrochelatase"/>
</dbReference>
<dbReference type="Proteomes" id="UP000680020">
    <property type="component" value="Unassembled WGS sequence"/>
</dbReference>
<keyword evidence="3 9" id="KW-0479">Metal-binding</keyword>
<evidence type="ECO:0000256" key="8">
    <source>
        <dbReference type="ARBA" id="ARBA00024536"/>
    </source>
</evidence>
<dbReference type="FunFam" id="3.40.50.1400:FF:000002">
    <property type="entry name" value="Ferrochelatase"/>
    <property type="match status" value="1"/>
</dbReference>
<dbReference type="Gene3D" id="3.40.50.1400">
    <property type="match status" value="2"/>
</dbReference>
<keyword evidence="6 9" id="KW-0456">Lyase</keyword>
<dbReference type="AlphaFoldDB" id="A0AB35BXD1"/>
<dbReference type="SUPFAM" id="SSF53800">
    <property type="entry name" value="Chelatase"/>
    <property type="match status" value="1"/>
</dbReference>
<comment type="function">
    <text evidence="9 10">Catalyzes the ferrous insertion into protoporphyrin IX.</text>
</comment>
<keyword evidence="2 9" id="KW-0963">Cytoplasm</keyword>
<keyword evidence="7 9" id="KW-0627">Porphyrin biosynthesis</keyword>
<comment type="catalytic activity">
    <reaction evidence="8">
        <text>Fe-coproporphyrin III + 2 H(+) = coproporphyrin III + Fe(2+)</text>
        <dbReference type="Rhea" id="RHEA:49572"/>
        <dbReference type="ChEBI" id="CHEBI:15378"/>
        <dbReference type="ChEBI" id="CHEBI:29033"/>
        <dbReference type="ChEBI" id="CHEBI:68438"/>
        <dbReference type="ChEBI" id="CHEBI:131725"/>
        <dbReference type="EC" id="4.99.1.9"/>
    </reaction>
    <physiologicalReaction direction="right-to-left" evidence="8">
        <dbReference type="Rhea" id="RHEA:49574"/>
    </physiologicalReaction>
</comment>
<comment type="catalytic activity">
    <reaction evidence="9 10">
        <text>heme b + 2 H(+) = protoporphyrin IX + Fe(2+)</text>
        <dbReference type="Rhea" id="RHEA:22584"/>
        <dbReference type="ChEBI" id="CHEBI:15378"/>
        <dbReference type="ChEBI" id="CHEBI:29033"/>
        <dbReference type="ChEBI" id="CHEBI:57306"/>
        <dbReference type="ChEBI" id="CHEBI:60344"/>
        <dbReference type="EC" id="4.98.1.1"/>
    </reaction>
</comment>
<dbReference type="EC" id="4.98.1.1" evidence="9 10"/>
<evidence type="ECO:0000256" key="2">
    <source>
        <dbReference type="ARBA" id="ARBA00022490"/>
    </source>
</evidence>
<reference evidence="11" key="1">
    <citation type="submission" date="2021-03" db="EMBL/GenBank/DDBJ databases">
        <title>Identification and antibiotic profiling of Wohlfahrtiimonas chitiniclastica, an underestimated human pathogen.</title>
        <authorList>
            <person name="Kopf A."/>
            <person name="Bunk B."/>
            <person name="Coldewey S."/>
            <person name="Gunzer F."/>
            <person name="Riedel T."/>
            <person name="Schroettner P."/>
        </authorList>
    </citation>
    <scope>NUCLEOTIDE SEQUENCE</scope>
    <source>
        <strain evidence="11">DSM 100917</strain>
    </source>
</reference>
<comment type="similarity">
    <text evidence="1 9 10">Belongs to the ferrochelatase family.</text>
</comment>
<dbReference type="CDD" id="cd00419">
    <property type="entry name" value="Ferrochelatase_C"/>
    <property type="match status" value="1"/>
</dbReference>
<name>A0AB35BXD1_9GAMM</name>
<dbReference type="GO" id="GO:0006783">
    <property type="term" value="P:heme biosynthetic process"/>
    <property type="evidence" value="ECO:0007669"/>
    <property type="project" value="UniProtKB-UniRule"/>
</dbReference>
<evidence type="ECO:0000313" key="12">
    <source>
        <dbReference type="Proteomes" id="UP000680020"/>
    </source>
</evidence>
<dbReference type="PANTHER" id="PTHR11108:SF1">
    <property type="entry name" value="FERROCHELATASE, MITOCHONDRIAL"/>
    <property type="match status" value="1"/>
</dbReference>
<keyword evidence="4 9" id="KW-0408">Iron</keyword>
<dbReference type="InterPro" id="IPR033644">
    <property type="entry name" value="Ferrochelatase_C"/>
</dbReference>
<protein>
    <recommendedName>
        <fullName evidence="9 10">Ferrochelatase</fullName>
        <ecNumber evidence="9 10">4.98.1.1</ecNumber>
    </recommendedName>
    <alternativeName>
        <fullName evidence="9">Heme synthase</fullName>
    </alternativeName>
    <alternativeName>
        <fullName evidence="9">Protoheme ferro-lyase</fullName>
    </alternativeName>
</protein>
<dbReference type="Pfam" id="PF00762">
    <property type="entry name" value="Ferrochelatase"/>
    <property type="match status" value="1"/>
</dbReference>
<gene>
    <name evidence="9" type="primary">hemH</name>
    <name evidence="11" type="ORF">J7561_01685</name>
</gene>
<dbReference type="PANTHER" id="PTHR11108">
    <property type="entry name" value="FERROCHELATASE"/>
    <property type="match status" value="1"/>
</dbReference>
<dbReference type="NCBIfam" id="TIGR00109">
    <property type="entry name" value="hemH"/>
    <property type="match status" value="1"/>
</dbReference>
<keyword evidence="5 9" id="KW-0350">Heme biosynthesis</keyword>
<evidence type="ECO:0000256" key="3">
    <source>
        <dbReference type="ARBA" id="ARBA00022723"/>
    </source>
</evidence>
<dbReference type="HAMAP" id="MF_00323">
    <property type="entry name" value="Ferrochelatase"/>
    <property type="match status" value="1"/>
</dbReference>
<proteinExistence type="inferred from homology"/>
<dbReference type="PROSITE" id="PS00534">
    <property type="entry name" value="FERROCHELATASE"/>
    <property type="match status" value="1"/>
</dbReference>
<dbReference type="EMBL" id="JAGIBU010000001">
    <property type="protein sequence ID" value="MBS7823912.1"/>
    <property type="molecule type" value="Genomic_DNA"/>
</dbReference>
<evidence type="ECO:0000256" key="1">
    <source>
        <dbReference type="ARBA" id="ARBA00007718"/>
    </source>
</evidence>
<organism evidence="11 12">
    <name type="scientific">Wohlfahrtiimonas chitiniclastica</name>
    <dbReference type="NCBI Taxonomy" id="400946"/>
    <lineage>
        <taxon>Bacteria</taxon>
        <taxon>Pseudomonadati</taxon>
        <taxon>Pseudomonadota</taxon>
        <taxon>Gammaproteobacteria</taxon>
        <taxon>Cardiobacteriales</taxon>
        <taxon>Ignatzschineriaceae</taxon>
        <taxon>Wohlfahrtiimonas</taxon>
    </lineage>
</organism>
<evidence type="ECO:0000256" key="9">
    <source>
        <dbReference type="HAMAP-Rule" id="MF_00323"/>
    </source>
</evidence>
<feature type="binding site" evidence="9">
    <location>
        <position position="275"/>
    </location>
    <ligand>
        <name>Fe(2+)</name>
        <dbReference type="ChEBI" id="CHEBI:29033"/>
    </ligand>
</feature>
<dbReference type="CDD" id="cd03411">
    <property type="entry name" value="Ferrochelatase_N"/>
    <property type="match status" value="1"/>
</dbReference>
<sequence>MEGRKIGVLLVNLGTPKSPTAKDVRPYLREFLSDPRVIEVPKFIWFFILNGFILTTRPKDSAEKYATVWTDRGSPLLYITQDQAAALEKVLPENYDIVVAMRYGEPSIEQGLDQLIAKKVDKIIILPLYPQYCAATTATVFDAVADTLKARRYFPEIQMLSDYYDHPVYIDACRAKIEEGLGDTAIDELVLSYHGMPKSTYEKGDPYYDQCMATTKLIEKALNRPDLKITTVFQSKFGNVEWLKPYSFEYLPSLPAQGVKRVAVFCPGFSADCLETIEEMGVENRDYFMEKGGEYYQFIPCLNTEALHIEMMKQLIVDSH</sequence>